<comment type="catalytic activity">
    <reaction evidence="9">
        <text>L-seryl-[protein] + ATP = O-phospho-L-seryl-[protein] + ADP + H(+)</text>
        <dbReference type="Rhea" id="RHEA:17989"/>
        <dbReference type="Rhea" id="RHEA-COMP:9863"/>
        <dbReference type="Rhea" id="RHEA-COMP:11604"/>
        <dbReference type="ChEBI" id="CHEBI:15378"/>
        <dbReference type="ChEBI" id="CHEBI:29999"/>
        <dbReference type="ChEBI" id="CHEBI:30616"/>
        <dbReference type="ChEBI" id="CHEBI:83421"/>
        <dbReference type="ChEBI" id="CHEBI:456216"/>
        <dbReference type="EC" id="2.7.11.1"/>
    </reaction>
</comment>
<keyword evidence="4" id="KW-0547">Nucleotide-binding</keyword>
<evidence type="ECO:0000256" key="9">
    <source>
        <dbReference type="ARBA" id="ARBA00048679"/>
    </source>
</evidence>
<keyword evidence="6" id="KW-0067">ATP-binding</keyword>
<dbReference type="PROSITE" id="PS00108">
    <property type="entry name" value="PROTEIN_KINASE_ST"/>
    <property type="match status" value="1"/>
</dbReference>
<dbReference type="InterPro" id="IPR008271">
    <property type="entry name" value="Ser/Thr_kinase_AS"/>
</dbReference>
<dbReference type="EC" id="2.7.11.1" evidence="1"/>
<dbReference type="PANTHER" id="PTHR11042:SF138">
    <property type="entry name" value="SERINE_THREONINE-PROTEIN KINASE IKS1-RELATED"/>
    <property type="match status" value="1"/>
</dbReference>
<comment type="catalytic activity">
    <reaction evidence="8">
        <text>L-threonyl-[protein] + ATP = O-phospho-L-threonyl-[protein] + ADP + H(+)</text>
        <dbReference type="Rhea" id="RHEA:46608"/>
        <dbReference type="Rhea" id="RHEA-COMP:11060"/>
        <dbReference type="Rhea" id="RHEA-COMP:11605"/>
        <dbReference type="ChEBI" id="CHEBI:15378"/>
        <dbReference type="ChEBI" id="CHEBI:30013"/>
        <dbReference type="ChEBI" id="CHEBI:30616"/>
        <dbReference type="ChEBI" id="CHEBI:61977"/>
        <dbReference type="ChEBI" id="CHEBI:456216"/>
        <dbReference type="EC" id="2.7.11.1"/>
    </reaction>
</comment>
<dbReference type="InterPro" id="IPR050339">
    <property type="entry name" value="CC_SR_Kinase"/>
</dbReference>
<feature type="region of interest" description="Disordered" evidence="10">
    <location>
        <begin position="476"/>
        <end position="589"/>
    </location>
</feature>
<dbReference type="Gene3D" id="1.10.510.10">
    <property type="entry name" value="Transferase(Phosphotransferase) domain 1"/>
    <property type="match status" value="1"/>
</dbReference>
<evidence type="ECO:0000256" key="5">
    <source>
        <dbReference type="ARBA" id="ARBA00022777"/>
    </source>
</evidence>
<dbReference type="GO" id="GO:0051094">
    <property type="term" value="P:positive regulation of developmental process"/>
    <property type="evidence" value="ECO:0007669"/>
    <property type="project" value="UniProtKB-ARBA"/>
</dbReference>
<proteinExistence type="inferred from homology"/>
<feature type="compositionally biased region" description="Polar residues" evidence="10">
    <location>
        <begin position="576"/>
        <end position="588"/>
    </location>
</feature>
<evidence type="ECO:0000256" key="4">
    <source>
        <dbReference type="ARBA" id="ARBA00022741"/>
    </source>
</evidence>
<gene>
    <name evidence="12" type="ORF">PoMZ_11428</name>
</gene>
<evidence type="ECO:0000256" key="10">
    <source>
        <dbReference type="SAM" id="MobiDB-lite"/>
    </source>
</evidence>
<feature type="compositionally biased region" description="Basic and acidic residues" evidence="10">
    <location>
        <begin position="86"/>
        <end position="95"/>
    </location>
</feature>
<dbReference type="GO" id="GO:0004674">
    <property type="term" value="F:protein serine/threonine kinase activity"/>
    <property type="evidence" value="ECO:0007669"/>
    <property type="project" value="UniProtKB-KW"/>
</dbReference>
<feature type="domain" description="Protein kinase" evidence="11">
    <location>
        <begin position="154"/>
        <end position="473"/>
    </location>
</feature>
<dbReference type="InterPro" id="IPR011009">
    <property type="entry name" value="Kinase-like_dom_sf"/>
</dbReference>
<dbReference type="GO" id="GO:0005524">
    <property type="term" value="F:ATP binding"/>
    <property type="evidence" value="ECO:0007669"/>
    <property type="project" value="UniProtKB-KW"/>
</dbReference>
<dbReference type="FunFam" id="1.10.510.10:FF:000699">
    <property type="entry name" value="Probable serine/threonine-protein kinase iksA"/>
    <property type="match status" value="1"/>
</dbReference>
<dbReference type="SMART" id="SM00220">
    <property type="entry name" value="S_TKc"/>
    <property type="match status" value="1"/>
</dbReference>
<evidence type="ECO:0000256" key="2">
    <source>
        <dbReference type="ARBA" id="ARBA00022527"/>
    </source>
</evidence>
<dbReference type="EMBL" id="CP034208">
    <property type="protein sequence ID" value="QBZ62546.1"/>
    <property type="molecule type" value="Genomic_DNA"/>
</dbReference>
<dbReference type="Proteomes" id="UP000294847">
    <property type="component" value="Chromosome 5"/>
</dbReference>
<evidence type="ECO:0000313" key="12">
    <source>
        <dbReference type="EMBL" id="QBZ62546.1"/>
    </source>
</evidence>
<keyword evidence="3" id="KW-0808">Transferase</keyword>
<dbReference type="SUPFAM" id="SSF56112">
    <property type="entry name" value="Protein kinase-like (PK-like)"/>
    <property type="match status" value="1"/>
</dbReference>
<dbReference type="InterPro" id="IPR000719">
    <property type="entry name" value="Prot_kinase_dom"/>
</dbReference>
<organism evidence="12 13">
    <name type="scientific">Pyricularia oryzae</name>
    <name type="common">Rice blast fungus</name>
    <name type="synonym">Magnaporthe oryzae</name>
    <dbReference type="NCBI Taxonomy" id="318829"/>
    <lineage>
        <taxon>Eukaryota</taxon>
        <taxon>Fungi</taxon>
        <taxon>Dikarya</taxon>
        <taxon>Ascomycota</taxon>
        <taxon>Pezizomycotina</taxon>
        <taxon>Sordariomycetes</taxon>
        <taxon>Sordariomycetidae</taxon>
        <taxon>Magnaporthales</taxon>
        <taxon>Pyriculariaceae</taxon>
        <taxon>Pyricularia</taxon>
    </lineage>
</organism>
<dbReference type="Pfam" id="PF00069">
    <property type="entry name" value="Pkinase"/>
    <property type="match status" value="1"/>
</dbReference>
<dbReference type="PROSITE" id="PS50011">
    <property type="entry name" value="PROTEIN_KINASE_DOM"/>
    <property type="match status" value="1"/>
</dbReference>
<keyword evidence="5" id="KW-0418">Kinase</keyword>
<dbReference type="AlphaFoldDB" id="A0A4P7NKI7"/>
<dbReference type="CDD" id="cd00180">
    <property type="entry name" value="PKc"/>
    <property type="match status" value="1"/>
</dbReference>
<dbReference type="GO" id="GO:0005737">
    <property type="term" value="C:cytoplasm"/>
    <property type="evidence" value="ECO:0007669"/>
    <property type="project" value="TreeGrafter"/>
</dbReference>
<name>A0A4P7NKI7_PYROR</name>
<evidence type="ECO:0000256" key="1">
    <source>
        <dbReference type="ARBA" id="ARBA00012513"/>
    </source>
</evidence>
<evidence type="ECO:0000256" key="6">
    <source>
        <dbReference type="ARBA" id="ARBA00022840"/>
    </source>
</evidence>
<dbReference type="GO" id="GO:0005634">
    <property type="term" value="C:nucleus"/>
    <property type="evidence" value="ECO:0007669"/>
    <property type="project" value="TreeGrafter"/>
</dbReference>
<comment type="similarity">
    <text evidence="7">Belongs to the protein kinase superfamily. Ser/Thr protein kinase family. GCN2 subfamily.</text>
</comment>
<sequence>MSLIPYHSSEDREIVLRHDNALVVRDRTSRRLEIRRITECPTCHQSLHPVSSGDRPFDVPPGNNHHDPYFVSPNYFRLLQAGHDIEPQSDQDDHHAHRHDRPPSSPVKRLVHRVPHVEPDTEDGAEFVSSTSSVKEGARIRRNAFSPNYFRDFFVEERELGRGGKGVVLLVRHQLDGVQLGNYACKRVPVGDDHAWLEKVLIEVELLANLTHPNLVAYKHVWLEEVTLNRFGPQVACAFILQQYCNGGDLHQYVVGQKPKETTKEQLKAQMRRRSKGQTERPQGLTSHRRLHFDEIYSIFKDITSGLVYLHESNYIHRDLKPSNCLLHRQGKQMTCLISDFGEVQQEQALRNSTGSTGTISWCAPEVLVKDRQGRYGNFTTKSDVFSMGMILYFLCFGRLPYQNANMVQEELEDVEMLRAEIKEWKGYQYERRERPDLPDKVYLLLKKLLSVLPEERPSAAEVLRIISNESNLDAVPRGARGSTPSMMPTGRVRNLDSPMPPSTPVNEPVNRFARPRSSSSVDDRESVSAMGDVNDSPQPTTRNSIEKINIPTTPRMRPTLAAAHSDHEISHESPSHSQADNDYQANSPTTMPLLMPPATTKMEQARHRIVVVRHQMARFLMYNGDTVAFIFRLGLFLVKVATLTRPCWPYVISSEVGAPLVAMAGMDLGIPTTASSVGMGSRYRPGRPVPISGASRWRWDWRVSIFLFCLHFVALWAVSRWGNMCYHVHSATATWHSAE</sequence>
<protein>
    <recommendedName>
        <fullName evidence="1">non-specific serine/threonine protein kinase</fullName>
        <ecNumber evidence="1">2.7.11.1</ecNumber>
    </recommendedName>
</protein>
<reference evidence="12 13" key="1">
    <citation type="journal article" date="2019" name="Mol. Biol. Evol.">
        <title>Blast fungal genomes show frequent chromosomal changes, gene gains and losses, and effector gene turnover.</title>
        <authorList>
            <person name="Gomez Luciano L.B."/>
            <person name="Jason Tsai I."/>
            <person name="Chuma I."/>
            <person name="Tosa Y."/>
            <person name="Chen Y.H."/>
            <person name="Li J.Y."/>
            <person name="Li M.Y."/>
            <person name="Jade Lu M.Y."/>
            <person name="Nakayashiki H."/>
            <person name="Li W.H."/>
        </authorList>
    </citation>
    <scope>NUCLEOTIDE SEQUENCE [LARGE SCALE GENOMIC DNA]</scope>
    <source>
        <strain evidence="12">MZ5-1-6</strain>
    </source>
</reference>
<feature type="compositionally biased region" description="Basic and acidic residues" evidence="10">
    <location>
        <begin position="565"/>
        <end position="575"/>
    </location>
</feature>
<evidence type="ECO:0000256" key="7">
    <source>
        <dbReference type="ARBA" id="ARBA00037982"/>
    </source>
</evidence>
<dbReference type="PANTHER" id="PTHR11042">
    <property type="entry name" value="EUKARYOTIC TRANSLATION INITIATION FACTOR 2-ALPHA KINASE EIF2-ALPHA KINASE -RELATED"/>
    <property type="match status" value="1"/>
</dbReference>
<keyword evidence="2" id="KW-0723">Serine/threonine-protein kinase</keyword>
<evidence type="ECO:0000313" key="13">
    <source>
        <dbReference type="Proteomes" id="UP000294847"/>
    </source>
</evidence>
<feature type="region of interest" description="Disordered" evidence="10">
    <location>
        <begin position="86"/>
        <end position="111"/>
    </location>
</feature>
<evidence type="ECO:0000256" key="3">
    <source>
        <dbReference type="ARBA" id="ARBA00022679"/>
    </source>
</evidence>
<accession>A0A4P7NKI7</accession>
<dbReference type="FunFam" id="3.30.200.20:FF:000306">
    <property type="entry name" value="IKS protein kinase"/>
    <property type="match status" value="1"/>
</dbReference>
<dbReference type="Gene3D" id="3.30.200.20">
    <property type="entry name" value="Phosphorylase Kinase, domain 1"/>
    <property type="match status" value="1"/>
</dbReference>
<evidence type="ECO:0000256" key="8">
    <source>
        <dbReference type="ARBA" id="ARBA00047899"/>
    </source>
</evidence>
<evidence type="ECO:0000259" key="11">
    <source>
        <dbReference type="PROSITE" id="PS50011"/>
    </source>
</evidence>